<dbReference type="STRING" id="1123397.SAMN05660831_01402"/>
<reference evidence="8 9" key="1">
    <citation type="submission" date="2016-10" db="EMBL/GenBank/DDBJ databases">
        <authorList>
            <person name="de Groot N.N."/>
        </authorList>
    </citation>
    <scope>NUCLEOTIDE SEQUENCE [LARGE SCALE GENOMIC DNA]</scope>
    <source>
        <strain evidence="8 9">HL3</strain>
    </source>
</reference>
<evidence type="ECO:0000313" key="9">
    <source>
        <dbReference type="Proteomes" id="UP000198611"/>
    </source>
</evidence>
<evidence type="ECO:0000256" key="1">
    <source>
        <dbReference type="ARBA" id="ARBA00007787"/>
    </source>
</evidence>
<organism evidence="8 9">
    <name type="scientific">Thiohalospira halophila DSM 15071</name>
    <dbReference type="NCBI Taxonomy" id="1123397"/>
    <lineage>
        <taxon>Bacteria</taxon>
        <taxon>Pseudomonadati</taxon>
        <taxon>Pseudomonadota</taxon>
        <taxon>Gammaproteobacteria</taxon>
        <taxon>Thiohalospirales</taxon>
        <taxon>Thiohalospiraceae</taxon>
        <taxon>Thiohalospira</taxon>
    </lineage>
</organism>
<proteinExistence type="inferred from homology"/>
<accession>A0A1I1RC90</accession>
<dbReference type="InterPro" id="IPR014025">
    <property type="entry name" value="Glutaredoxin_subgr"/>
</dbReference>
<dbReference type="PANTHER" id="PTHR45694">
    <property type="entry name" value="GLUTAREDOXIN 2"/>
    <property type="match status" value="1"/>
</dbReference>
<dbReference type="GO" id="GO:0015038">
    <property type="term" value="F:glutathione disulfide oxidoreductase activity"/>
    <property type="evidence" value="ECO:0007669"/>
    <property type="project" value="UniProtKB-UniRule"/>
</dbReference>
<comment type="similarity">
    <text evidence="1 6">Belongs to the glutaredoxin family.</text>
</comment>
<evidence type="ECO:0000256" key="4">
    <source>
        <dbReference type="ARBA" id="ARBA00023157"/>
    </source>
</evidence>
<dbReference type="Pfam" id="PF00462">
    <property type="entry name" value="Glutaredoxin"/>
    <property type="match status" value="1"/>
</dbReference>
<evidence type="ECO:0000256" key="2">
    <source>
        <dbReference type="ARBA" id="ARBA00022448"/>
    </source>
</evidence>
<dbReference type="SUPFAM" id="SSF52833">
    <property type="entry name" value="Thioredoxin-like"/>
    <property type="match status" value="1"/>
</dbReference>
<dbReference type="PROSITE" id="PS50404">
    <property type="entry name" value="GST_NTER"/>
    <property type="match status" value="1"/>
</dbReference>
<dbReference type="Gene3D" id="3.40.30.10">
    <property type="entry name" value="Glutaredoxin"/>
    <property type="match status" value="1"/>
</dbReference>
<dbReference type="PROSITE" id="PS00195">
    <property type="entry name" value="GLUTAREDOXIN_1"/>
    <property type="match status" value="1"/>
</dbReference>
<dbReference type="InterPro" id="IPR011900">
    <property type="entry name" value="GRX_bact"/>
</dbReference>
<dbReference type="AlphaFoldDB" id="A0A1I1RC90"/>
<dbReference type="EMBL" id="FOMJ01000004">
    <property type="protein sequence ID" value="SFD31862.1"/>
    <property type="molecule type" value="Genomic_DNA"/>
</dbReference>
<dbReference type="GO" id="GO:0005737">
    <property type="term" value="C:cytoplasm"/>
    <property type="evidence" value="ECO:0007669"/>
    <property type="project" value="TreeGrafter"/>
</dbReference>
<protein>
    <recommendedName>
        <fullName evidence="6">Glutaredoxin</fullName>
    </recommendedName>
</protein>
<name>A0A1I1RC90_9GAMM</name>
<dbReference type="PANTHER" id="PTHR45694:SF18">
    <property type="entry name" value="GLUTAREDOXIN-1-RELATED"/>
    <property type="match status" value="1"/>
</dbReference>
<dbReference type="PRINTS" id="PR00160">
    <property type="entry name" value="GLUTAREDOXIN"/>
</dbReference>
<keyword evidence="9" id="KW-1185">Reference proteome</keyword>
<dbReference type="NCBIfam" id="TIGR02181">
    <property type="entry name" value="GRX_bact"/>
    <property type="match status" value="1"/>
</dbReference>
<dbReference type="InterPro" id="IPR004045">
    <property type="entry name" value="Glutathione_S-Trfase_N"/>
</dbReference>
<evidence type="ECO:0000256" key="3">
    <source>
        <dbReference type="ARBA" id="ARBA00022982"/>
    </source>
</evidence>
<dbReference type="OrthoDB" id="9814618at2"/>
<keyword evidence="4" id="KW-1015">Disulfide bond</keyword>
<feature type="domain" description="GST N-terminal" evidence="7">
    <location>
        <begin position="2"/>
        <end position="85"/>
    </location>
</feature>
<sequence length="85" mass="9809">MAHVEMYGTRMCPFCVRARHLLKKKGVEYDDIRVDAEPQRRSEMVERAGGATSVPQIFIDGEHIGGCDELHDLERRNELDPRLEQ</sequence>
<dbReference type="GO" id="GO:0034599">
    <property type="term" value="P:cellular response to oxidative stress"/>
    <property type="evidence" value="ECO:0007669"/>
    <property type="project" value="TreeGrafter"/>
</dbReference>
<evidence type="ECO:0000256" key="6">
    <source>
        <dbReference type="RuleBase" id="RU364065"/>
    </source>
</evidence>
<keyword evidence="6" id="KW-0963">Cytoplasm</keyword>
<dbReference type="InterPro" id="IPR002109">
    <property type="entry name" value="Glutaredoxin"/>
</dbReference>
<dbReference type="GO" id="GO:0045454">
    <property type="term" value="P:cell redox homeostasis"/>
    <property type="evidence" value="ECO:0007669"/>
    <property type="project" value="InterPro"/>
</dbReference>
<dbReference type="PROSITE" id="PS51354">
    <property type="entry name" value="GLUTAREDOXIN_2"/>
    <property type="match status" value="1"/>
</dbReference>
<evidence type="ECO:0000259" key="7">
    <source>
        <dbReference type="PROSITE" id="PS50404"/>
    </source>
</evidence>
<gene>
    <name evidence="8" type="ORF">SAMN05660831_01402</name>
</gene>
<keyword evidence="3 6" id="KW-0249">Electron transport</keyword>
<dbReference type="Proteomes" id="UP000198611">
    <property type="component" value="Unassembled WGS sequence"/>
</dbReference>
<comment type="function">
    <text evidence="6">Has a glutathione-disulfide oxidoreductase activity in the presence of NADPH and glutathione reductase. Reduces low molecular weight disulfides and proteins.</text>
</comment>
<dbReference type="InterPro" id="IPR011767">
    <property type="entry name" value="GLR_AS"/>
</dbReference>
<keyword evidence="5 6" id="KW-0676">Redox-active center</keyword>
<dbReference type="CDD" id="cd03418">
    <property type="entry name" value="GRX_GRXb_1_3_like"/>
    <property type="match status" value="1"/>
</dbReference>
<keyword evidence="2 6" id="KW-0813">Transport</keyword>
<evidence type="ECO:0000256" key="5">
    <source>
        <dbReference type="ARBA" id="ARBA00023284"/>
    </source>
</evidence>
<dbReference type="InterPro" id="IPR036249">
    <property type="entry name" value="Thioredoxin-like_sf"/>
</dbReference>
<dbReference type="RefSeq" id="WP_093428051.1">
    <property type="nucleotide sequence ID" value="NZ_FOMJ01000004.1"/>
</dbReference>
<evidence type="ECO:0000313" key="8">
    <source>
        <dbReference type="EMBL" id="SFD31862.1"/>
    </source>
</evidence>